<dbReference type="STRING" id="716816.BST96_09495"/>
<dbReference type="KEGG" id="osg:BST96_09495"/>
<dbReference type="SUPFAM" id="SSF54001">
    <property type="entry name" value="Cysteine proteinases"/>
    <property type="match status" value="1"/>
</dbReference>
<gene>
    <name evidence="3" type="ORF">BST96_09495</name>
</gene>
<dbReference type="EMBL" id="CP019343">
    <property type="protein sequence ID" value="ARN74337.1"/>
    <property type="molecule type" value="Genomic_DNA"/>
</dbReference>
<keyword evidence="4" id="KW-1185">Reference proteome</keyword>
<evidence type="ECO:0000313" key="4">
    <source>
        <dbReference type="Proteomes" id="UP000193450"/>
    </source>
</evidence>
<proteinExistence type="predicted"/>
<protein>
    <recommendedName>
        <fullName evidence="2">Transglutaminase-like domain-containing protein</fullName>
    </recommendedName>
</protein>
<keyword evidence="1" id="KW-0472">Membrane</keyword>
<evidence type="ECO:0000259" key="2">
    <source>
        <dbReference type="Pfam" id="PF01841"/>
    </source>
</evidence>
<accession>A0A1X9NHE7</accession>
<reference evidence="3 4" key="1">
    <citation type="submission" date="2016-11" db="EMBL/GenBank/DDBJ databases">
        <title>Trade-off between light-utilization and light-protection in marine flavobacteria.</title>
        <authorList>
            <person name="Kumagai Y."/>
        </authorList>
    </citation>
    <scope>NUCLEOTIDE SEQUENCE [LARGE SCALE GENOMIC DNA]</scope>
    <source>
        <strain evidence="3 4">NBRC 107125</strain>
    </source>
</reference>
<keyword evidence="1" id="KW-1133">Transmembrane helix</keyword>
<evidence type="ECO:0000256" key="1">
    <source>
        <dbReference type="SAM" id="Phobius"/>
    </source>
</evidence>
<dbReference type="AlphaFoldDB" id="A0A1X9NHE7"/>
<dbReference type="RefSeq" id="WP_085758477.1">
    <property type="nucleotide sequence ID" value="NZ_CP019343.1"/>
</dbReference>
<dbReference type="InterPro" id="IPR038765">
    <property type="entry name" value="Papain-like_cys_pep_sf"/>
</dbReference>
<feature type="transmembrane region" description="Helical" evidence="1">
    <location>
        <begin position="911"/>
        <end position="931"/>
    </location>
</feature>
<dbReference type="OrthoDB" id="5438043at2"/>
<organism evidence="3 4">
    <name type="scientific">Oceanicoccus sagamiensis</name>
    <dbReference type="NCBI Taxonomy" id="716816"/>
    <lineage>
        <taxon>Bacteria</taxon>
        <taxon>Pseudomonadati</taxon>
        <taxon>Pseudomonadota</taxon>
        <taxon>Gammaproteobacteria</taxon>
        <taxon>Cellvibrionales</taxon>
        <taxon>Spongiibacteraceae</taxon>
        <taxon>Oceanicoccus</taxon>
    </lineage>
</organism>
<feature type="domain" description="Transglutaminase-like" evidence="2">
    <location>
        <begin position="260"/>
        <end position="384"/>
    </location>
</feature>
<name>A0A1X9NHE7_9GAMM</name>
<dbReference type="InterPro" id="IPR002931">
    <property type="entry name" value="Transglutaminase-like"/>
</dbReference>
<dbReference type="Gene3D" id="3.10.620.30">
    <property type="match status" value="1"/>
</dbReference>
<dbReference type="Pfam" id="PF01841">
    <property type="entry name" value="Transglut_core"/>
    <property type="match status" value="1"/>
</dbReference>
<feature type="transmembrane region" description="Helical" evidence="1">
    <location>
        <begin position="937"/>
        <end position="958"/>
    </location>
</feature>
<sequence>MDYYASSKPLITQFREGHQLMRFTALMILCCFAVVFYSPAVNATINAVEDYLAYKPEYTVFADMEAALADTQQLVQQLQSVNRSLQGPSIPTLSAEMHQQRLQQQLKEQQQVFFKLDKQATGYFEDQLERYQRQQQSPSVIKGLKHQQQQYRDNNIWLLSRLERLSIGKGPKLTEELSQTIALLDKLYQPVQHPYDQIMPFGPSSITSGVPVKNAADLEAILGPNTLTNAIENEDRPTFTTVETTITPAIEALANSLGNDYVAIYNWVRNNIEFIPSYGSLQGADYTLQSRRGNAMDQASLLIALLKATGASARYEYGSIRLTNEEAMNWAGGVRAPAAAQNLFAQGGVPVARLSVNGNNDYMLVDHVWVRLYIGSGQWAYLDPSYKQYDYSEGMDLQSEVAFDAEAFANTLESTATVNETEGWVQNVNQAFIETELDDYRQALEDYLTNQQADATVGDVIGNKTIVPRTANVFPTSSSYYQIQQSQQFSQVPDNLQYKFMFQLQDTFGGELLSHTATTVELAGKSLAVSFNPATTADEQALLDYLPDDPQSVEDLPNTIPAGLMNVVGELTINGTAAATSAAMSFGQVLQTEKGYFFPGKGWSTTTNPIITGEYQAIGLDYHGLAPQQLEALQTKLENTKTQLEAENFTGLTKHEVVGDLMQSAVMSYMAITDVQSKLAARSGDVVYYREPSYGTFQTNAKPNGLLGTVSNIEMIGLLMDMDSMKFNTECKDNCLGKWRDYNQHMGATYSAYEHLIPEQLFSTEEEPVEGISAVKALAIASQQGQRIYTFTEDNLSYLSDLTVDQGTKDEILAQVQAGMVATVHQHPITYAGWTGTGYTIVHPETGAGSYKISGGSNGGNIVNLESVPQPLEWLLTGLGLVNKTAGVLSLLVAAYNYLLNCWFTVVSDGALENSVLFLGMALFPLSQVGIGLLAGFWIPILLSIALTALALVFYSSLDGACKRRTN</sequence>
<keyword evidence="1" id="KW-0812">Transmembrane</keyword>
<evidence type="ECO:0000313" key="3">
    <source>
        <dbReference type="EMBL" id="ARN74337.1"/>
    </source>
</evidence>
<feature type="transmembrane region" description="Helical" evidence="1">
    <location>
        <begin position="874"/>
        <end position="899"/>
    </location>
</feature>
<feature type="transmembrane region" description="Helical" evidence="1">
    <location>
        <begin position="20"/>
        <end position="38"/>
    </location>
</feature>
<dbReference type="Proteomes" id="UP000193450">
    <property type="component" value="Chromosome"/>
</dbReference>